<comment type="function">
    <text evidence="4 5">Catalyzes the cleavage of L-kynurenine (L-Kyn) and L-3-hydroxykynurenine (L-3OHKyn) into anthranilic acid (AA) and 3-hydroxyanthranilic acid (3-OHAA), respectively.</text>
</comment>
<gene>
    <name evidence="4" type="primary">KYNU</name>
    <name evidence="7" type="ORF">JKF63_04274</name>
</gene>
<keyword evidence="3 5" id="KW-0663">Pyridoxal phosphate</keyword>
<comment type="subcellular location">
    <subcellularLocation>
        <location evidence="4 5">Cytoplasm</location>
    </subcellularLocation>
</comment>
<evidence type="ECO:0000256" key="1">
    <source>
        <dbReference type="ARBA" id="ARBA00022642"/>
    </source>
</evidence>
<dbReference type="HAMAP" id="MF_01970">
    <property type="entry name" value="Kynureninase"/>
    <property type="match status" value="1"/>
</dbReference>
<dbReference type="GO" id="GO:0034354">
    <property type="term" value="P:'de novo' NAD+ biosynthetic process from L-tryptophan"/>
    <property type="evidence" value="ECO:0007669"/>
    <property type="project" value="UniProtKB-UniRule"/>
</dbReference>
<evidence type="ECO:0000256" key="4">
    <source>
        <dbReference type="HAMAP-Rule" id="MF_03017"/>
    </source>
</evidence>
<feature type="binding site" evidence="4">
    <location>
        <position position="298"/>
    </location>
    <ligand>
        <name>pyridoxal 5'-phosphate</name>
        <dbReference type="ChEBI" id="CHEBI:597326"/>
    </ligand>
</feature>
<dbReference type="InterPro" id="IPR015421">
    <property type="entry name" value="PyrdxlP-dep_Trfase_major"/>
</dbReference>
<dbReference type="GO" id="GO:0005737">
    <property type="term" value="C:cytoplasm"/>
    <property type="evidence" value="ECO:0007669"/>
    <property type="project" value="UniProtKB-SubCell"/>
</dbReference>
<comment type="similarity">
    <text evidence="4 5">Belongs to the kynureninase family.</text>
</comment>
<dbReference type="GO" id="GO:0030429">
    <property type="term" value="F:kynureninase activity"/>
    <property type="evidence" value="ECO:0007669"/>
    <property type="project" value="UniProtKB-UniRule"/>
</dbReference>
<keyword evidence="2 4" id="KW-0378">Hydrolase</keyword>
<evidence type="ECO:0000313" key="7">
    <source>
        <dbReference type="EMBL" id="KAG5502003.1"/>
    </source>
</evidence>
<dbReference type="AlphaFoldDB" id="A0A836ISM2"/>
<dbReference type="Gene3D" id="3.40.640.10">
    <property type="entry name" value="Type I PLP-dependent aspartate aminotransferase-like (Major domain)"/>
    <property type="match status" value="1"/>
</dbReference>
<dbReference type="Pfam" id="PF22580">
    <property type="entry name" value="KYNU_C"/>
    <property type="match status" value="1"/>
</dbReference>
<comment type="subunit">
    <text evidence="4 5">Homodimer.</text>
</comment>
<evidence type="ECO:0000313" key="8">
    <source>
        <dbReference type="Proteomes" id="UP000674318"/>
    </source>
</evidence>
<keyword evidence="4 5" id="KW-0963">Cytoplasm</keyword>
<dbReference type="InterPro" id="IPR000192">
    <property type="entry name" value="Aminotrans_V_dom"/>
</dbReference>
<dbReference type="PIRSF" id="PIRSF038800">
    <property type="entry name" value="KYNU"/>
    <property type="match status" value="1"/>
</dbReference>
<dbReference type="SUPFAM" id="SSF53383">
    <property type="entry name" value="PLP-dependent transferases"/>
    <property type="match status" value="1"/>
</dbReference>
<comment type="caution">
    <text evidence="4">Lacks conserved residue(s) required for the propagation of feature annotation.</text>
</comment>
<dbReference type="NCBIfam" id="TIGR01814">
    <property type="entry name" value="kynureninase"/>
    <property type="match status" value="1"/>
</dbReference>
<feature type="binding site" evidence="4">
    <location>
        <begin position="150"/>
        <end position="153"/>
    </location>
    <ligand>
        <name>pyridoxal 5'-phosphate</name>
        <dbReference type="ChEBI" id="CHEBI:597326"/>
    </ligand>
</feature>
<name>A0A836ISM2_9TRYP</name>
<evidence type="ECO:0000259" key="6">
    <source>
        <dbReference type="Pfam" id="PF00266"/>
    </source>
</evidence>
<feature type="binding site" evidence="4">
    <location>
        <position position="123"/>
    </location>
    <ligand>
        <name>pyridoxal 5'-phosphate</name>
        <dbReference type="ChEBI" id="CHEBI:597326"/>
    </ligand>
</feature>
<dbReference type="GO" id="GO:0019441">
    <property type="term" value="P:L-tryptophan catabolic process to kynurenine"/>
    <property type="evidence" value="ECO:0007669"/>
    <property type="project" value="TreeGrafter"/>
</dbReference>
<dbReference type="UniPathway" id="UPA00334">
    <property type="reaction ID" value="UER00455"/>
</dbReference>
<dbReference type="OrthoDB" id="5978656at2759"/>
<comment type="pathway">
    <text evidence="4 5">Cofactor biosynthesis; NAD(+) biosynthesis; quinolinate from L-kynurenine: step 2/3.</text>
</comment>
<feature type="binding site" evidence="4">
    <location>
        <position position="241"/>
    </location>
    <ligand>
        <name>pyridoxal 5'-phosphate</name>
        <dbReference type="ChEBI" id="CHEBI:597326"/>
    </ligand>
</feature>
<dbReference type="PANTHER" id="PTHR14084">
    <property type="entry name" value="KYNURENINASE"/>
    <property type="match status" value="1"/>
</dbReference>
<sequence>MRNAATETLLSLVNATGMALTEDSFAEYMDNADPLGEHRASYHIPTMRDGTKYSYLAGNSLGLQHIGVEASIQDFLKGWREQALGRQLMSPMSWFETEQTCVKGMAALVGAKDTEVAIMNTPTANLHLLLSSFYHPQGSKKKIMIEPHSFPSDRNCLVSQLEMRGLNPAEDLIRITAPDTKDWRDPTSVIPTETFLSAIEKRGDETAIIILSAVQYLTGQWFDIPAIVKVAHAKNIIVGVDCTHAVGNVPLQLHDWEVDFACWCTSTYLSSGPGDVGSIFVHTNHTSGTTPLKHLKGWWGSDIRSRFSQRREFDSATDAPAQLISNSPAAYYVMLAPSLKLMVSVGMEAIRQKSLLLTAYLELLVSELVPPGCIEIVTPADPNERGALLSLRILPNRLKCVETIAPAYECGAHDAAEMDDATILQRRLLAEGVMIDKFSPDVLPAAPAPMYTSFADILRTVRIIASLF</sequence>
<comment type="cofactor">
    <cofactor evidence="5">
        <name>pyridoxal 5'-phosphate</name>
        <dbReference type="ChEBI" id="CHEBI:597326"/>
    </cofactor>
</comment>
<organism evidence="7 8">
    <name type="scientific">Porcisia hertigi</name>
    <dbReference type="NCBI Taxonomy" id="2761500"/>
    <lineage>
        <taxon>Eukaryota</taxon>
        <taxon>Discoba</taxon>
        <taxon>Euglenozoa</taxon>
        <taxon>Kinetoplastea</taxon>
        <taxon>Metakinetoplastina</taxon>
        <taxon>Trypanosomatida</taxon>
        <taxon>Trypanosomatidae</taxon>
        <taxon>Leishmaniinae</taxon>
        <taxon>Porcisia</taxon>
    </lineage>
</organism>
<feature type="binding site" evidence="4">
    <location>
        <position position="326"/>
    </location>
    <ligand>
        <name>pyridoxal 5'-phosphate</name>
        <dbReference type="ChEBI" id="CHEBI:597326"/>
    </ligand>
</feature>
<comment type="caution">
    <text evidence="7">The sequence shown here is derived from an EMBL/GenBank/DDBJ whole genome shotgun (WGS) entry which is preliminary data.</text>
</comment>
<comment type="catalytic activity">
    <reaction evidence="4 5">
        <text>L-kynurenine + H2O = anthranilate + L-alanine + H(+)</text>
        <dbReference type="Rhea" id="RHEA:16813"/>
        <dbReference type="ChEBI" id="CHEBI:15377"/>
        <dbReference type="ChEBI" id="CHEBI:15378"/>
        <dbReference type="ChEBI" id="CHEBI:16567"/>
        <dbReference type="ChEBI" id="CHEBI:57959"/>
        <dbReference type="ChEBI" id="CHEBI:57972"/>
        <dbReference type="EC" id="3.7.1.3"/>
    </reaction>
</comment>
<dbReference type="PANTHER" id="PTHR14084:SF0">
    <property type="entry name" value="KYNURENINASE"/>
    <property type="match status" value="1"/>
</dbReference>
<proteinExistence type="inferred from homology"/>
<dbReference type="GO" id="GO:0019805">
    <property type="term" value="P:quinolinate biosynthetic process"/>
    <property type="evidence" value="ECO:0007669"/>
    <property type="project" value="UniProtKB-UniRule"/>
</dbReference>
<dbReference type="GO" id="GO:0030170">
    <property type="term" value="F:pyridoxal phosphate binding"/>
    <property type="evidence" value="ECO:0007669"/>
    <property type="project" value="UniProtKB-UniRule"/>
</dbReference>
<dbReference type="InterPro" id="IPR015422">
    <property type="entry name" value="PyrdxlP-dep_Trfase_small"/>
</dbReference>
<feature type="binding site" evidence="4">
    <location>
        <position position="212"/>
    </location>
    <ligand>
        <name>pyridoxal 5'-phosphate</name>
        <dbReference type="ChEBI" id="CHEBI:597326"/>
    </ligand>
</feature>
<feature type="domain" description="Aminotransferase class V" evidence="6">
    <location>
        <begin position="157"/>
        <end position="368"/>
    </location>
</feature>
<dbReference type="InterPro" id="IPR010111">
    <property type="entry name" value="Kynureninase"/>
</dbReference>
<evidence type="ECO:0000256" key="5">
    <source>
        <dbReference type="PIRNR" id="PIRNR038800"/>
    </source>
</evidence>
<dbReference type="GO" id="GO:0043420">
    <property type="term" value="P:anthranilate metabolic process"/>
    <property type="evidence" value="ECO:0007669"/>
    <property type="project" value="UniProtKB-UniRule"/>
</dbReference>
<dbReference type="GO" id="GO:0097053">
    <property type="term" value="P:L-kynurenine catabolic process"/>
    <property type="evidence" value="ECO:0007669"/>
    <property type="project" value="UniProtKB-UniRule"/>
</dbReference>
<accession>A0A836ISM2</accession>
<evidence type="ECO:0000256" key="3">
    <source>
        <dbReference type="ARBA" id="ARBA00022898"/>
    </source>
</evidence>
<protein>
    <recommendedName>
        <fullName evidence="4 5">Kynureninase</fullName>
        <ecNumber evidence="4 5">3.7.1.3</ecNumber>
    </recommendedName>
    <alternativeName>
        <fullName evidence="4">L-kynurenine hydrolase</fullName>
    </alternativeName>
</protein>
<reference evidence="7 8" key="1">
    <citation type="submission" date="2021-02" db="EMBL/GenBank/DDBJ databases">
        <title>Porcisia hertigi Genome sequencing and assembly.</title>
        <authorList>
            <person name="Almutairi H."/>
            <person name="Gatherer D."/>
        </authorList>
    </citation>
    <scope>NUCLEOTIDE SEQUENCE [LARGE SCALE GENOMIC DNA]</scope>
    <source>
        <strain evidence="7 8">C119</strain>
    </source>
</reference>
<dbReference type="EC" id="3.7.1.3" evidence="4 5"/>
<feature type="binding site" evidence="4">
    <location>
        <position position="244"/>
    </location>
    <ligand>
        <name>pyridoxal 5'-phosphate</name>
        <dbReference type="ChEBI" id="CHEBI:597326"/>
    </ligand>
</feature>
<comment type="catalytic activity">
    <reaction evidence="5">
        <text>3-hydroxy-L-kynurenine + H2O = 3-hydroxyanthranilate + L-alanine + H(+)</text>
        <dbReference type="Rhea" id="RHEA:25143"/>
        <dbReference type="ChEBI" id="CHEBI:15377"/>
        <dbReference type="ChEBI" id="CHEBI:15378"/>
        <dbReference type="ChEBI" id="CHEBI:36559"/>
        <dbReference type="ChEBI" id="CHEBI:57972"/>
        <dbReference type="ChEBI" id="CHEBI:58125"/>
        <dbReference type="EC" id="3.7.1.3"/>
    </reaction>
</comment>
<keyword evidence="8" id="KW-1185">Reference proteome</keyword>
<comment type="pathway">
    <text evidence="4 5">Amino-acid degradation; L-kynurenine degradation; L-alanine and anthranilate from L-kynurenine: step 1/1.</text>
</comment>
<dbReference type="Pfam" id="PF00266">
    <property type="entry name" value="Aminotran_5"/>
    <property type="match status" value="1"/>
</dbReference>
<dbReference type="UniPathway" id="UPA00253">
    <property type="reaction ID" value="UER00329"/>
</dbReference>
<dbReference type="InterPro" id="IPR015424">
    <property type="entry name" value="PyrdxlP-dep_Trfase"/>
</dbReference>
<dbReference type="Gene3D" id="3.90.1150.10">
    <property type="entry name" value="Aspartate Aminotransferase, domain 1"/>
    <property type="match status" value="1"/>
</dbReference>
<dbReference type="EMBL" id="JAFJZO010000026">
    <property type="protein sequence ID" value="KAG5502003.1"/>
    <property type="molecule type" value="Genomic_DNA"/>
</dbReference>
<dbReference type="Proteomes" id="UP000674318">
    <property type="component" value="Unassembled WGS sequence"/>
</dbReference>
<keyword evidence="1 4" id="KW-0662">Pyridine nucleotide biosynthesis</keyword>
<evidence type="ECO:0000256" key="2">
    <source>
        <dbReference type="ARBA" id="ARBA00022801"/>
    </source>
</evidence>